<dbReference type="EMBL" id="JBBJCI010000039">
    <property type="protein sequence ID" value="KAK7249935.1"/>
    <property type="molecule type" value="Genomic_DNA"/>
</dbReference>
<dbReference type="SUPFAM" id="SSF47954">
    <property type="entry name" value="Cyclin-like"/>
    <property type="match status" value="2"/>
</dbReference>
<dbReference type="GO" id="GO:0016538">
    <property type="term" value="F:cyclin-dependent protein serine/threonine kinase regulator activity"/>
    <property type="evidence" value="ECO:0007669"/>
    <property type="project" value="InterPro"/>
</dbReference>
<comment type="caution">
    <text evidence="1">The sequence shown here is derived from an EMBL/GenBank/DDBJ whole genome shotgun (WGS) entry which is preliminary data.</text>
</comment>
<dbReference type="GO" id="GO:0006357">
    <property type="term" value="P:regulation of transcription by RNA polymerase II"/>
    <property type="evidence" value="ECO:0007669"/>
    <property type="project" value="InterPro"/>
</dbReference>
<keyword evidence="2" id="KW-1185">Reference proteome</keyword>
<evidence type="ECO:0000313" key="1">
    <source>
        <dbReference type="EMBL" id="KAK7249935.1"/>
    </source>
</evidence>
<dbReference type="PANTHER" id="PTHR10026">
    <property type="entry name" value="CYCLIN"/>
    <property type="match status" value="1"/>
</dbReference>
<reference evidence="1 2" key="1">
    <citation type="submission" date="2024-03" db="EMBL/GenBank/DDBJ databases">
        <title>Aureococcus anophagefferens CCMP1851 and Kratosvirus quantuckense: Draft genome of a second virus-susceptible host strain in the model system.</title>
        <authorList>
            <person name="Chase E."/>
            <person name="Truchon A.R."/>
            <person name="Schepens W."/>
            <person name="Wilhelm S.W."/>
        </authorList>
    </citation>
    <scope>NUCLEOTIDE SEQUENCE [LARGE SCALE GENOMIC DNA]</scope>
    <source>
        <strain evidence="1 2">CCMP1851</strain>
    </source>
</reference>
<dbReference type="CDD" id="cd20546">
    <property type="entry name" value="CYCLIN_SpCG1C_ScCTK2-like_rpt2"/>
    <property type="match status" value="1"/>
</dbReference>
<dbReference type="InterPro" id="IPR013763">
    <property type="entry name" value="Cyclin-like_dom"/>
</dbReference>
<sequence length="291" mass="32563">MASFAPPGEPTPSMRDGYSASEEKKKRRQTSWYISECGLALKLPKLPVLTAQHYFQKFYQAESFKAHDRFHVAMACLFLAAKVEESPARLGKLVATCGAVRHPKAPPLDQQSEAFAATKHEVLVKERALLYAIGFDVEVENPMLHFIERVKQLKACKALDEADEQQFSQLGINFIGDSYRTSLCLQQAPQKIASAMAFITIIYMRKLPPKSDKARLNRMFATLSISERSLNSICSEMVSLYTENARCQTLIRDLAHMGHLHPEVLRELGLAGPAPRARSPAPGELKRPRPP</sequence>
<dbReference type="Gene3D" id="1.10.472.10">
    <property type="entry name" value="Cyclin-like"/>
    <property type="match status" value="2"/>
</dbReference>
<dbReference type="InterPro" id="IPR006671">
    <property type="entry name" value="Cyclin_N"/>
</dbReference>
<dbReference type="InterPro" id="IPR043198">
    <property type="entry name" value="Cyclin/Ssn8"/>
</dbReference>
<organism evidence="1 2">
    <name type="scientific">Aureococcus anophagefferens</name>
    <name type="common">Harmful bloom alga</name>
    <dbReference type="NCBI Taxonomy" id="44056"/>
    <lineage>
        <taxon>Eukaryota</taxon>
        <taxon>Sar</taxon>
        <taxon>Stramenopiles</taxon>
        <taxon>Ochrophyta</taxon>
        <taxon>Pelagophyceae</taxon>
        <taxon>Pelagomonadales</taxon>
        <taxon>Pelagomonadaceae</taxon>
        <taxon>Aureococcus</taxon>
    </lineage>
</organism>
<accession>A0ABR1G9P0</accession>
<dbReference type="InterPro" id="IPR036915">
    <property type="entry name" value="Cyclin-like_sf"/>
</dbReference>
<proteinExistence type="predicted"/>
<dbReference type="KEGG" id="aaf:AURANDRAFT_28778"/>
<protein>
    <submittedName>
        <fullName evidence="1">Cyclin K</fullName>
    </submittedName>
</protein>
<gene>
    <name evidence="1" type="primary">CCNK</name>
    <name evidence="1" type="ORF">SO694_00005476</name>
</gene>
<name>A0ABR1G9P0_AURAN</name>
<dbReference type="Proteomes" id="UP001363151">
    <property type="component" value="Unassembled WGS sequence"/>
</dbReference>
<dbReference type="SMART" id="SM00385">
    <property type="entry name" value="CYCLIN"/>
    <property type="match status" value="1"/>
</dbReference>
<evidence type="ECO:0000313" key="2">
    <source>
        <dbReference type="Proteomes" id="UP001363151"/>
    </source>
</evidence>
<dbReference type="Pfam" id="PF00134">
    <property type="entry name" value="Cyclin_N"/>
    <property type="match status" value="1"/>
</dbReference>